<name>U2KL12_9BACT</name>
<dbReference type="InterPro" id="IPR020018">
    <property type="entry name" value="Motility-assoc_lipoprot_GldH"/>
</dbReference>
<dbReference type="Pfam" id="PF14109">
    <property type="entry name" value="GldH_lipo"/>
    <property type="match status" value="1"/>
</dbReference>
<sequence>MQIEIKKPIRNREMQSKPMRKGVLTSFAILAILTAACGNKVYDRYAHTPVAGWEKNDTLSFAVPRVAIAGVYGINVALRTNGAYPFQALTLIVEQHILPAKRMKTDTINCVLTDRNGKAKGQGISYYQYRFHASNLHLSPGDSLFITVRHDMKREVLPGISDIGVIIEN</sequence>
<evidence type="ECO:0000313" key="2">
    <source>
        <dbReference type="Proteomes" id="UP000016600"/>
    </source>
</evidence>
<dbReference type="PATRIC" id="fig|1081904.3.peg.1947"/>
<comment type="caution">
    <text evidence="1">The sequence shown here is derived from an EMBL/GenBank/DDBJ whole genome shotgun (WGS) entry which is preliminary data.</text>
</comment>
<evidence type="ECO:0000313" key="1">
    <source>
        <dbReference type="EMBL" id="ERJ99156.1"/>
    </source>
</evidence>
<dbReference type="NCBIfam" id="TIGR03511">
    <property type="entry name" value="GldH_lipo"/>
    <property type="match status" value="1"/>
</dbReference>
<keyword evidence="2" id="KW-1185">Reference proteome</keyword>
<reference evidence="1 2" key="1">
    <citation type="submission" date="2013-08" db="EMBL/GenBank/DDBJ databases">
        <authorList>
            <person name="Durkin A.S."/>
            <person name="Haft D.R."/>
            <person name="McCorrison J."/>
            <person name="Torralba M."/>
            <person name="Gillis M."/>
            <person name="Haft D.H."/>
            <person name="Methe B."/>
            <person name="Sutton G."/>
            <person name="Nelson K.E."/>
        </authorList>
    </citation>
    <scope>NUCLEOTIDE SEQUENCE [LARGE SCALE GENOMIC DNA]</scope>
    <source>
        <strain evidence="1 2">F0068</strain>
    </source>
</reference>
<dbReference type="AlphaFoldDB" id="U2KL12"/>
<keyword evidence="1" id="KW-0449">Lipoprotein</keyword>
<dbReference type="Proteomes" id="UP000016600">
    <property type="component" value="Unassembled WGS sequence"/>
</dbReference>
<protein>
    <submittedName>
        <fullName evidence="1">Gliding motility-associated lipoprotein GldH</fullName>
    </submittedName>
</protein>
<accession>U2KL12</accession>
<dbReference type="EMBL" id="AWET01000044">
    <property type="protein sequence ID" value="ERJ99156.1"/>
    <property type="molecule type" value="Genomic_DNA"/>
</dbReference>
<organism evidence="1 2">
    <name type="scientific">Hoylesella pleuritidis F0068</name>
    <dbReference type="NCBI Taxonomy" id="1081904"/>
    <lineage>
        <taxon>Bacteria</taxon>
        <taxon>Pseudomonadati</taxon>
        <taxon>Bacteroidota</taxon>
        <taxon>Bacteroidia</taxon>
        <taxon>Bacteroidales</taxon>
        <taxon>Prevotellaceae</taxon>
        <taxon>Hoylesella</taxon>
    </lineage>
</organism>
<proteinExistence type="predicted"/>
<gene>
    <name evidence="1" type="primary">gldH</name>
    <name evidence="1" type="ORF">HMPREF1218_1170</name>
</gene>